<dbReference type="InterPro" id="IPR000832">
    <property type="entry name" value="GPCR_2_secretin-like"/>
</dbReference>
<dbReference type="AlphaFoldDB" id="A0A6P7TRL8"/>
<dbReference type="InterPro" id="IPR003591">
    <property type="entry name" value="Leu-rich_rpt_typical-subtyp"/>
</dbReference>
<dbReference type="InterPro" id="IPR001611">
    <property type="entry name" value="Leu-rich_rpt"/>
</dbReference>
<dbReference type="InterPro" id="IPR046338">
    <property type="entry name" value="GAIN_dom_sf"/>
</dbReference>
<dbReference type="PANTHER" id="PTHR45692">
    <property type="entry name" value="G_PROTEIN_RECEP_F2_4 DOMAIN-CONTAINING PROTEIN"/>
    <property type="match status" value="1"/>
</dbReference>
<feature type="chain" id="PRO_5027687134" evidence="10">
    <location>
        <begin position="29"/>
        <end position="1148"/>
    </location>
</feature>
<dbReference type="SMART" id="SM00369">
    <property type="entry name" value="LRR_TYP"/>
    <property type="match status" value="5"/>
</dbReference>
<evidence type="ECO:0000313" key="14">
    <source>
        <dbReference type="RefSeq" id="XP_029652540.1"/>
    </source>
</evidence>
<name>A0A6P7TRL8_9MOLL</name>
<evidence type="ECO:0000256" key="2">
    <source>
        <dbReference type="ARBA" id="ARBA00022614"/>
    </source>
</evidence>
<dbReference type="GO" id="GO:0016020">
    <property type="term" value="C:membrane"/>
    <property type="evidence" value="ECO:0007669"/>
    <property type="project" value="UniProtKB-SubCell"/>
</dbReference>
<evidence type="ECO:0000256" key="3">
    <source>
        <dbReference type="ARBA" id="ARBA00022692"/>
    </source>
</evidence>
<evidence type="ECO:0000259" key="11">
    <source>
        <dbReference type="PROSITE" id="PS50221"/>
    </source>
</evidence>
<evidence type="ECO:0000256" key="10">
    <source>
        <dbReference type="SAM" id="SignalP"/>
    </source>
</evidence>
<dbReference type="InterPro" id="IPR057244">
    <property type="entry name" value="GAIN_B"/>
</dbReference>
<dbReference type="InterPro" id="IPR058808">
    <property type="entry name" value="GAIN_ADGRA2/3"/>
</dbReference>
<dbReference type="SMART" id="SM00303">
    <property type="entry name" value="GPS"/>
    <property type="match status" value="1"/>
</dbReference>
<keyword evidence="5 9" id="KW-1133">Transmembrane helix</keyword>
<evidence type="ECO:0000256" key="8">
    <source>
        <dbReference type="SAM" id="MobiDB-lite"/>
    </source>
</evidence>
<keyword evidence="10" id="KW-0732">Signal</keyword>
<evidence type="ECO:0000259" key="12">
    <source>
        <dbReference type="PROSITE" id="PS50261"/>
    </source>
</evidence>
<evidence type="ECO:0000313" key="13">
    <source>
        <dbReference type="Proteomes" id="UP000515154"/>
    </source>
</evidence>
<sequence length="1148" mass="129529">MLRQSMHLKLTIALVLCIGVLFEIGAYSDICSKCRCNTVKKTADCQKNQFVSLPKSTILKVFEHLDLGENNIKNIDIEIIQTYSHLKKLNISYNKLQNIKRGFFQRLTLLEELYLGHNNISTIEDGSFANLLQLKKLNLRGNALSTISSRIFPHLLSLTYLDLSESQIKEIEDGAFLFLPKITEIDLRSNSNMVCGCHLPALVNYTKKAFARHLVVSGICYAQIEIGHHSQGDPWDISQYTYCSHYTLFQPALKCQSCEGSICNDSAVTSCPGYKPMCMTNVSITDDTQKVVGSCRTYKECIETEVNTRKTCQSWADGTDCVSCCSGSLCNKHYFDGRKCVYKTILLETGQTFEKSGSQCECQENGNIICYPKPWNFVFHFVYRRNSTSKTASQEIVEIMEKELSKLLWIFRVEYCGLLKDKEIFTINCTSSESNVKDVWTKIWKAFNNSQEFQDRGIPKNSMMLLRETFCDEDTTSNNGETYNWPITAVGTPATLPCRAHIATRICPARTTPLLQTPTSQDMPSPKCSPFTGVWQTPDMSQCNNTKEITQKLEHLNNQDINKRNIPKVVKRFSNVLRKSEHFKKEEIGLSISLLEKLLPLVPKVPAATTLDNISSCVNDLMNAKEDVWADAEQANGSTSRILKVIEAIPELIPLKEQHVTVSYPNFGFGVIKVDKDTFNGVTSTILYGNHEANTTVLNSSHPGQHEQDIKKFNYISLPKSILKNQLSTKERLNASRIVFSSMRDDMLYRLRNKNAILSSTSKPKTKINSHIISASIPKISVTDLDEPVTISFILLDKNTYNARCVYWDEAPGRNPQWSTAGCNISYDDPGKRVLCSCNHLTNFALLMNVYQKEVNIKNTEVLSAISNAGCGISLACLVLTIILYVSLKNLWKMLFSKILVSLCVSLAITNLIFIAGMQAHAVKSIVICKLVAALLHYFLLVSFMWMAIEAVHLLLNIVVCFKTFEASFIMRASILAWGLPAFIVILTLSINYTNNYTRVAEVCWLSKTPFYAALLTPVGAILAFNIITFVYAFVRIAMMQNFNHALKKARKVRVLGVVGLSLLLGFTWVIAFFSIDKAAEVFQYLFAIFNTLQGTFIFIIYCIYKKDTRDIVSQFIRNQRKNLAKKREDTYDNTRTEGGTAETVLQN</sequence>
<feature type="transmembrane region" description="Helical" evidence="9">
    <location>
        <begin position="1011"/>
        <end position="1035"/>
    </location>
</feature>
<dbReference type="SUPFAM" id="SSF81321">
    <property type="entry name" value="Family A G protein-coupled receptor-like"/>
    <property type="match status" value="1"/>
</dbReference>
<feature type="domain" description="G-protein coupled receptors family 2 profile 2" evidence="12">
    <location>
        <begin position="863"/>
        <end position="1106"/>
    </location>
</feature>
<dbReference type="Proteomes" id="UP000515154">
    <property type="component" value="Linkage group LG28"/>
</dbReference>
<dbReference type="Pfam" id="PF13855">
    <property type="entry name" value="LRR_8"/>
    <property type="match status" value="1"/>
</dbReference>
<feature type="domain" description="GAIN-B" evidence="11">
    <location>
        <begin position="682"/>
        <end position="854"/>
    </location>
</feature>
<feature type="transmembrane region" description="Helical" evidence="9">
    <location>
        <begin position="1082"/>
        <end position="1105"/>
    </location>
</feature>
<feature type="signal peptide" evidence="10">
    <location>
        <begin position="1"/>
        <end position="28"/>
    </location>
</feature>
<dbReference type="PANTHER" id="PTHR45692:SF1">
    <property type="entry name" value="G-PROTEIN COUPLED RECEPTORS FAMILY 2 PROFILE 2 DOMAIN-CONTAINING PROTEIN"/>
    <property type="match status" value="1"/>
</dbReference>
<keyword evidence="13" id="KW-1185">Reference proteome</keyword>
<keyword evidence="6 9" id="KW-0472">Membrane</keyword>
<dbReference type="Gene3D" id="1.20.1070.10">
    <property type="entry name" value="Rhodopsin 7-helix transmembrane proteins"/>
    <property type="match status" value="1"/>
</dbReference>
<comment type="subcellular location">
    <subcellularLocation>
        <location evidence="1">Membrane</location>
        <topology evidence="1">Multi-pass membrane protein</topology>
    </subcellularLocation>
</comment>
<dbReference type="InterPro" id="IPR032675">
    <property type="entry name" value="LRR_dom_sf"/>
</dbReference>
<evidence type="ECO:0000256" key="4">
    <source>
        <dbReference type="ARBA" id="ARBA00022737"/>
    </source>
</evidence>
<dbReference type="Pfam" id="PF00002">
    <property type="entry name" value="7tm_2"/>
    <property type="match status" value="1"/>
</dbReference>
<evidence type="ECO:0000256" key="7">
    <source>
        <dbReference type="ARBA" id="ARBA00023157"/>
    </source>
</evidence>
<dbReference type="CDD" id="cd23553">
    <property type="entry name" value="TFP_LU_ECD_Ly6PGE"/>
    <property type="match status" value="1"/>
</dbReference>
<dbReference type="Pfam" id="PF26588">
    <property type="entry name" value="GAIN_ADGRA3"/>
    <property type="match status" value="1"/>
</dbReference>
<feature type="transmembrane region" description="Helical" evidence="9">
    <location>
        <begin position="969"/>
        <end position="991"/>
    </location>
</feature>
<dbReference type="PROSITE" id="PS50221">
    <property type="entry name" value="GAIN_B"/>
    <property type="match status" value="1"/>
</dbReference>
<dbReference type="InterPro" id="IPR000203">
    <property type="entry name" value="GPS"/>
</dbReference>
<dbReference type="Gene3D" id="3.80.10.10">
    <property type="entry name" value="Ribonuclease Inhibitor"/>
    <property type="match status" value="1"/>
</dbReference>
<dbReference type="Gene3D" id="2.60.220.50">
    <property type="match status" value="1"/>
</dbReference>
<dbReference type="PROSITE" id="PS51450">
    <property type="entry name" value="LRR"/>
    <property type="match status" value="2"/>
</dbReference>
<dbReference type="GO" id="GO:0004930">
    <property type="term" value="F:G protein-coupled receptor activity"/>
    <property type="evidence" value="ECO:0007669"/>
    <property type="project" value="InterPro"/>
</dbReference>
<keyword evidence="3 9" id="KW-0812">Transmembrane</keyword>
<dbReference type="GO" id="GO:0007166">
    <property type="term" value="P:cell surface receptor signaling pathway"/>
    <property type="evidence" value="ECO:0007669"/>
    <property type="project" value="InterPro"/>
</dbReference>
<keyword evidence="4" id="KW-0677">Repeat</keyword>
<dbReference type="PRINTS" id="PR00249">
    <property type="entry name" value="GPCRSECRETIN"/>
</dbReference>
<dbReference type="PROSITE" id="PS50261">
    <property type="entry name" value="G_PROTEIN_RECEP_F2_4"/>
    <property type="match status" value="1"/>
</dbReference>
<feature type="transmembrane region" description="Helical" evidence="9">
    <location>
        <begin position="899"/>
        <end position="918"/>
    </location>
</feature>
<gene>
    <name evidence="14" type="primary">LOC115225738</name>
</gene>
<feature type="transmembrane region" description="Helical" evidence="9">
    <location>
        <begin position="862"/>
        <end position="887"/>
    </location>
</feature>
<organism evidence="13 14">
    <name type="scientific">Octopus sinensis</name>
    <name type="common">East Asian common octopus</name>
    <dbReference type="NCBI Taxonomy" id="2607531"/>
    <lineage>
        <taxon>Eukaryota</taxon>
        <taxon>Metazoa</taxon>
        <taxon>Spiralia</taxon>
        <taxon>Lophotrochozoa</taxon>
        <taxon>Mollusca</taxon>
        <taxon>Cephalopoda</taxon>
        <taxon>Coleoidea</taxon>
        <taxon>Octopodiformes</taxon>
        <taxon>Octopoda</taxon>
        <taxon>Incirrata</taxon>
        <taxon>Octopodidae</taxon>
        <taxon>Octopus</taxon>
    </lineage>
</organism>
<keyword evidence="7" id="KW-1015">Disulfide bond</keyword>
<reference evidence="14" key="1">
    <citation type="submission" date="2025-08" db="UniProtKB">
        <authorList>
            <consortium name="RefSeq"/>
        </authorList>
    </citation>
    <scope>IDENTIFICATION</scope>
</reference>
<evidence type="ECO:0000256" key="6">
    <source>
        <dbReference type="ARBA" id="ARBA00023136"/>
    </source>
</evidence>
<dbReference type="RefSeq" id="XP_029652540.1">
    <property type="nucleotide sequence ID" value="XM_029796680.2"/>
</dbReference>
<dbReference type="InterPro" id="IPR017981">
    <property type="entry name" value="GPCR_2-like_7TM"/>
</dbReference>
<dbReference type="SUPFAM" id="SSF52058">
    <property type="entry name" value="L domain-like"/>
    <property type="match status" value="1"/>
</dbReference>
<evidence type="ECO:0000256" key="9">
    <source>
        <dbReference type="SAM" id="Phobius"/>
    </source>
</evidence>
<keyword evidence="2" id="KW-0433">Leucine-rich repeat</keyword>
<evidence type="ECO:0000256" key="5">
    <source>
        <dbReference type="ARBA" id="ARBA00022989"/>
    </source>
</evidence>
<proteinExistence type="predicted"/>
<accession>A0A6P7TRL8</accession>
<feature type="transmembrane region" description="Helical" evidence="9">
    <location>
        <begin position="1055"/>
        <end position="1076"/>
    </location>
</feature>
<dbReference type="CDD" id="cd15040">
    <property type="entry name" value="7tmB2_Adhesion"/>
    <property type="match status" value="1"/>
</dbReference>
<dbReference type="KEGG" id="osn:115225738"/>
<evidence type="ECO:0000256" key="1">
    <source>
        <dbReference type="ARBA" id="ARBA00004141"/>
    </source>
</evidence>
<protein>
    <submittedName>
        <fullName evidence="14">Adhesion G protein-coupled receptor L2-like</fullName>
    </submittedName>
</protein>
<feature type="transmembrane region" description="Helical" evidence="9">
    <location>
        <begin position="938"/>
        <end position="962"/>
    </location>
</feature>
<feature type="region of interest" description="Disordered" evidence="8">
    <location>
        <begin position="1128"/>
        <end position="1148"/>
    </location>
</feature>
<dbReference type="Pfam" id="PF01825">
    <property type="entry name" value="GPS"/>
    <property type="match status" value="1"/>
</dbReference>